<dbReference type="Proteomes" id="UP000001172">
    <property type="component" value="Chromosome"/>
</dbReference>
<protein>
    <submittedName>
        <fullName evidence="1">Uncharacterized protein</fullName>
    </submittedName>
</protein>
<dbReference type="eggNOG" id="ENOG5030A12">
    <property type="taxonomic scope" value="Bacteria"/>
</dbReference>
<reference evidence="1 2" key="1">
    <citation type="journal article" date="2004" name="Nucleic Acids Res.">
        <title>Thermoadaptation trait revealed by the genome sequence of thermophilic Geobacillus kaustophilus.</title>
        <authorList>
            <person name="Takami H."/>
            <person name="Takaki Y."/>
            <person name="Chee G.J."/>
            <person name="Nishi S."/>
            <person name="Shimamura S."/>
            <person name="Suzuki H."/>
            <person name="Matsui S."/>
            <person name="Uchiyama I."/>
        </authorList>
    </citation>
    <scope>NUCLEOTIDE SEQUENCE [LARGE SCALE GENOMIC DNA]</scope>
    <source>
        <strain evidence="1 2">HTA426</strain>
    </source>
</reference>
<dbReference type="AlphaFoldDB" id="Q5KZJ7"/>
<name>Q5KZJ7_GEOKA</name>
<evidence type="ECO:0000313" key="2">
    <source>
        <dbReference type="Proteomes" id="UP000001172"/>
    </source>
</evidence>
<evidence type="ECO:0000313" key="1">
    <source>
        <dbReference type="EMBL" id="BAD75889.1"/>
    </source>
</evidence>
<sequence length="40" mass="4493">MSCLNIRDGGRQERFCEHPPGGAWLRNCIQPTATAARIHE</sequence>
<keyword evidence="2" id="KW-1185">Reference proteome</keyword>
<organism evidence="1 2">
    <name type="scientific">Geobacillus kaustophilus (strain HTA426)</name>
    <dbReference type="NCBI Taxonomy" id="235909"/>
    <lineage>
        <taxon>Bacteria</taxon>
        <taxon>Bacillati</taxon>
        <taxon>Bacillota</taxon>
        <taxon>Bacilli</taxon>
        <taxon>Bacillales</taxon>
        <taxon>Anoxybacillaceae</taxon>
        <taxon>Geobacillus</taxon>
        <taxon>Geobacillus thermoleovorans group</taxon>
    </lineage>
</organism>
<proteinExistence type="predicted"/>
<dbReference type="KEGG" id="gka:GK1604"/>
<gene>
    <name evidence="1" type="ordered locus">GK1604</name>
</gene>
<dbReference type="EMBL" id="BA000043">
    <property type="protein sequence ID" value="BAD75889.1"/>
    <property type="molecule type" value="Genomic_DNA"/>
</dbReference>
<dbReference type="STRING" id="235909.GK1604"/>
<dbReference type="HOGENOM" id="CLU_3290245_0_0_9"/>
<accession>Q5KZJ7</accession>